<protein>
    <recommendedName>
        <fullName evidence="2">Prokaryotic-type class I peptide chain release factors domain-containing protein</fullName>
    </recommendedName>
</protein>
<accession>A0A1F6WQG7</accession>
<dbReference type="SUPFAM" id="SSF110916">
    <property type="entry name" value="Peptidyl-tRNA hydrolase domain-like"/>
    <property type="match status" value="1"/>
</dbReference>
<comment type="caution">
    <text evidence="3">The sequence shown here is derived from an EMBL/GenBank/DDBJ whole genome shotgun (WGS) entry which is preliminary data.</text>
</comment>
<dbReference type="GO" id="GO:0004045">
    <property type="term" value="F:peptidyl-tRNA hydrolase activity"/>
    <property type="evidence" value="ECO:0007669"/>
    <property type="project" value="TreeGrafter"/>
</dbReference>
<dbReference type="NCBIfam" id="NF006718">
    <property type="entry name" value="PRK09256.1"/>
    <property type="match status" value="1"/>
</dbReference>
<dbReference type="Proteomes" id="UP000179448">
    <property type="component" value="Unassembled WGS sequence"/>
</dbReference>
<evidence type="ECO:0000259" key="2">
    <source>
        <dbReference type="Pfam" id="PF00472"/>
    </source>
</evidence>
<gene>
    <name evidence="3" type="ORF">A2997_00770</name>
</gene>
<dbReference type="PANTHER" id="PTHR47814">
    <property type="entry name" value="PEPTIDYL-TRNA HYDROLASE ARFB"/>
    <property type="match status" value="1"/>
</dbReference>
<feature type="compositionally biased region" description="Basic and acidic residues" evidence="1">
    <location>
        <begin position="109"/>
        <end position="120"/>
    </location>
</feature>
<name>A0A1F6WQG7_9BACT</name>
<evidence type="ECO:0000313" key="3">
    <source>
        <dbReference type="EMBL" id="OGI83995.1"/>
    </source>
</evidence>
<feature type="domain" description="Prokaryotic-type class I peptide chain release factors" evidence="2">
    <location>
        <begin position="2"/>
        <end position="128"/>
    </location>
</feature>
<dbReference type="GO" id="GO:0003747">
    <property type="term" value="F:translation release factor activity"/>
    <property type="evidence" value="ECO:0007669"/>
    <property type="project" value="InterPro"/>
</dbReference>
<dbReference type="PANTHER" id="PTHR47814:SF1">
    <property type="entry name" value="PEPTIDYL-TRNA HYDROLASE ARFB"/>
    <property type="match status" value="1"/>
</dbReference>
<dbReference type="GO" id="GO:0072344">
    <property type="term" value="P:rescue of stalled ribosome"/>
    <property type="evidence" value="ECO:0007669"/>
    <property type="project" value="TreeGrafter"/>
</dbReference>
<proteinExistence type="predicted"/>
<dbReference type="AlphaFoldDB" id="A0A1F6WQG7"/>
<evidence type="ECO:0000256" key="1">
    <source>
        <dbReference type="SAM" id="MobiDB-lite"/>
    </source>
</evidence>
<dbReference type="Gene3D" id="3.30.160.20">
    <property type="match status" value="1"/>
</dbReference>
<reference evidence="3 4" key="1">
    <citation type="journal article" date="2016" name="Nat. Commun.">
        <title>Thousands of microbial genomes shed light on interconnected biogeochemical processes in an aquifer system.</title>
        <authorList>
            <person name="Anantharaman K."/>
            <person name="Brown C.T."/>
            <person name="Hug L.A."/>
            <person name="Sharon I."/>
            <person name="Castelle C.J."/>
            <person name="Probst A.J."/>
            <person name="Thomas B.C."/>
            <person name="Singh A."/>
            <person name="Wilkins M.J."/>
            <person name="Karaoz U."/>
            <person name="Brodie E.L."/>
            <person name="Williams K.H."/>
            <person name="Hubbard S.S."/>
            <person name="Banfield J.F."/>
        </authorList>
    </citation>
    <scope>NUCLEOTIDE SEQUENCE [LARGE SCALE GENOMIC DNA]</scope>
</reference>
<evidence type="ECO:0000313" key="4">
    <source>
        <dbReference type="Proteomes" id="UP000179448"/>
    </source>
</evidence>
<dbReference type="STRING" id="1801766.A2997_00770"/>
<organism evidence="3 4">
    <name type="scientific">Candidatus Nomurabacteria bacterium RIFCSPLOWO2_01_FULL_36_10b</name>
    <dbReference type="NCBI Taxonomy" id="1801766"/>
    <lineage>
        <taxon>Bacteria</taxon>
        <taxon>Candidatus Nomuraibacteriota</taxon>
    </lineage>
</organism>
<dbReference type="EMBL" id="MFUQ01000005">
    <property type="protein sequence ID" value="OGI83995.1"/>
    <property type="molecule type" value="Genomic_DNA"/>
</dbReference>
<dbReference type="GO" id="GO:0043022">
    <property type="term" value="F:ribosome binding"/>
    <property type="evidence" value="ECO:0007669"/>
    <property type="project" value="TreeGrafter"/>
</dbReference>
<dbReference type="Pfam" id="PF00472">
    <property type="entry name" value="RF-1"/>
    <property type="match status" value="1"/>
</dbReference>
<sequence>MPENELTITFVRSSGKGGQNINKVETKAKLEWNVNNSLIFSAEEKEKIKKFFLDNFKSKMTEDGRILIVAQEERSQLQNREKAIYKLNKLINEALAPTKDRLVTSPTEGSKKERLANKKLESKKKKDRGWKYNED</sequence>
<dbReference type="InterPro" id="IPR000352">
    <property type="entry name" value="Pep_chain_release_fac_I"/>
</dbReference>
<feature type="region of interest" description="Disordered" evidence="1">
    <location>
        <begin position="98"/>
        <end position="135"/>
    </location>
</feature>